<dbReference type="PANTHER" id="PTHR11012">
    <property type="entry name" value="PROTEIN KINASE-LIKE DOMAIN-CONTAINING"/>
    <property type="match status" value="1"/>
</dbReference>
<feature type="region of interest" description="Disordered" evidence="1">
    <location>
        <begin position="126"/>
        <end position="156"/>
    </location>
</feature>
<feature type="domain" description="CHK kinase-like" evidence="2">
    <location>
        <begin position="178"/>
        <end position="374"/>
    </location>
</feature>
<accession>A0A182N6Q7</accession>
<reference evidence="3" key="2">
    <citation type="submission" date="2020-05" db="UniProtKB">
        <authorList>
            <consortium name="EnsemblMetazoa"/>
        </authorList>
    </citation>
    <scope>IDENTIFICATION</scope>
    <source>
        <strain evidence="3">WRAIR2</strain>
    </source>
</reference>
<reference evidence="4" key="1">
    <citation type="submission" date="2013-03" db="EMBL/GenBank/DDBJ databases">
        <title>The Genome Sequence of Anopheles dirus WRAIR2.</title>
        <authorList>
            <consortium name="The Broad Institute Genomics Platform"/>
            <person name="Neafsey D.E."/>
            <person name="Walton C."/>
            <person name="Walker B."/>
            <person name="Young S.K."/>
            <person name="Zeng Q."/>
            <person name="Gargeya S."/>
            <person name="Fitzgerald M."/>
            <person name="Haas B."/>
            <person name="Abouelleil A."/>
            <person name="Allen A.W."/>
            <person name="Alvarado L."/>
            <person name="Arachchi H.M."/>
            <person name="Berlin A.M."/>
            <person name="Chapman S.B."/>
            <person name="Gainer-Dewar J."/>
            <person name="Goldberg J."/>
            <person name="Griggs A."/>
            <person name="Gujja S."/>
            <person name="Hansen M."/>
            <person name="Howarth C."/>
            <person name="Imamovic A."/>
            <person name="Ireland A."/>
            <person name="Larimer J."/>
            <person name="McCowan C."/>
            <person name="Murphy C."/>
            <person name="Pearson M."/>
            <person name="Poon T.W."/>
            <person name="Priest M."/>
            <person name="Roberts A."/>
            <person name="Saif S."/>
            <person name="Shea T."/>
            <person name="Sisk P."/>
            <person name="Sykes S."/>
            <person name="Wortman J."/>
            <person name="Nusbaum C."/>
            <person name="Birren B."/>
        </authorList>
    </citation>
    <scope>NUCLEOTIDE SEQUENCE [LARGE SCALE GENOMIC DNA]</scope>
    <source>
        <strain evidence="4">WRAIR2</strain>
    </source>
</reference>
<dbReference type="AlphaFoldDB" id="A0A182N6Q7"/>
<organism evidence="3 4">
    <name type="scientific">Anopheles dirus</name>
    <dbReference type="NCBI Taxonomy" id="7168"/>
    <lineage>
        <taxon>Eukaryota</taxon>
        <taxon>Metazoa</taxon>
        <taxon>Ecdysozoa</taxon>
        <taxon>Arthropoda</taxon>
        <taxon>Hexapoda</taxon>
        <taxon>Insecta</taxon>
        <taxon>Pterygota</taxon>
        <taxon>Neoptera</taxon>
        <taxon>Endopterygota</taxon>
        <taxon>Diptera</taxon>
        <taxon>Nematocera</taxon>
        <taxon>Culicoidea</taxon>
        <taxon>Culicidae</taxon>
        <taxon>Anophelinae</taxon>
        <taxon>Anopheles</taxon>
    </lineage>
</organism>
<sequence length="465" mass="52558">MGVNGSESRKDSITSSTSTSHLDLELLQRLFVKFEPDLTIDSYEEAQGSGRGDNYTAALFRIALKGHTQPEGSSKKLKWEKSVICKRLPDCKIKREAFKSEALFRNEVVFYNTIMPEYIDFQRRQMTPATGPGSHGLKDDQTGHGEADQSLPKAPDAEHGSVVFQAVPQCYLARDDLLVLEDLRVRSFTMPDRQAGLGTEQLEAVLVELARFHAASLAYKQCHPAKFRELTSALEEGIFSQANAEWYRKYYDVLTRNAVQMVRQTVPEKKEHLAKLEAFLGNCFGHLVELVNRESELSVICHGDCWTNNVLFRYEDDGAIAETCLVDFQLIRYGSLALDLAYLIYCCTDGTLRKANLEHWLQTYHRQLVRSLRLLLADQFEQVFGTEKRLWELINEEFRVCSRFGLGTAMDMLPISTCSSEEAPDLYASGTETAATPPELNVPPNELCRQKMTELVLELIDGGML</sequence>
<keyword evidence="4" id="KW-1185">Reference proteome</keyword>
<dbReference type="InterPro" id="IPR015897">
    <property type="entry name" value="CHK_kinase-like"/>
</dbReference>
<dbReference type="SMART" id="SM00587">
    <property type="entry name" value="CHK"/>
    <property type="match status" value="1"/>
</dbReference>
<dbReference type="InterPro" id="IPR004119">
    <property type="entry name" value="EcKL"/>
</dbReference>
<dbReference type="Pfam" id="PF02958">
    <property type="entry name" value="EcKL"/>
    <property type="match status" value="1"/>
</dbReference>
<feature type="compositionally biased region" description="Basic and acidic residues" evidence="1">
    <location>
        <begin position="136"/>
        <end position="147"/>
    </location>
</feature>
<dbReference type="PANTHER" id="PTHR11012:SF30">
    <property type="entry name" value="PROTEIN KINASE-LIKE DOMAIN-CONTAINING"/>
    <property type="match status" value="1"/>
</dbReference>
<evidence type="ECO:0000259" key="2">
    <source>
        <dbReference type="SMART" id="SM00587"/>
    </source>
</evidence>
<dbReference type="VEuPathDB" id="VectorBase:ADIR003330"/>
<evidence type="ECO:0000256" key="1">
    <source>
        <dbReference type="SAM" id="MobiDB-lite"/>
    </source>
</evidence>
<dbReference type="SUPFAM" id="SSF56112">
    <property type="entry name" value="Protein kinase-like (PK-like)"/>
    <property type="match status" value="1"/>
</dbReference>
<dbReference type="EnsemblMetazoa" id="ADIR003330-RA">
    <property type="protein sequence ID" value="ADIR003330-PA"/>
    <property type="gene ID" value="ADIR003330"/>
</dbReference>
<dbReference type="Proteomes" id="UP000075884">
    <property type="component" value="Unassembled WGS sequence"/>
</dbReference>
<evidence type="ECO:0000313" key="3">
    <source>
        <dbReference type="EnsemblMetazoa" id="ADIR003330-PA"/>
    </source>
</evidence>
<proteinExistence type="predicted"/>
<dbReference type="Gene3D" id="3.90.1200.10">
    <property type="match status" value="1"/>
</dbReference>
<protein>
    <submittedName>
        <fullName evidence="3">CHK domain-containing protein</fullName>
    </submittedName>
</protein>
<name>A0A182N6Q7_9DIPT</name>
<dbReference type="InterPro" id="IPR011009">
    <property type="entry name" value="Kinase-like_dom_sf"/>
</dbReference>
<evidence type="ECO:0000313" key="4">
    <source>
        <dbReference type="Proteomes" id="UP000075884"/>
    </source>
</evidence>